<dbReference type="EMBL" id="JACIGW010000002">
    <property type="protein sequence ID" value="MBB4348405.1"/>
    <property type="molecule type" value="Genomic_DNA"/>
</dbReference>
<dbReference type="PROSITE" id="PS51257">
    <property type="entry name" value="PROKAR_LIPOPROTEIN"/>
    <property type="match status" value="1"/>
</dbReference>
<evidence type="ECO:0000313" key="6">
    <source>
        <dbReference type="Proteomes" id="UP000576087"/>
    </source>
</evidence>
<dbReference type="AlphaFoldDB" id="A0A7W4SJV9"/>
<evidence type="ECO:0008006" key="7">
    <source>
        <dbReference type="Google" id="ProtNLM"/>
    </source>
</evidence>
<dbReference type="Proteomes" id="UP000524535">
    <property type="component" value="Unassembled WGS sequence"/>
</dbReference>
<accession>A0A7W4SJV9</accession>
<dbReference type="Proteomes" id="UP000520770">
    <property type="component" value="Unassembled WGS sequence"/>
</dbReference>
<protein>
    <recommendedName>
        <fullName evidence="7">PilZ domain-containing protein</fullName>
    </recommendedName>
</protein>
<gene>
    <name evidence="2" type="ORF">GGE31_002146</name>
    <name evidence="1" type="ORF">GGE33_002147</name>
    <name evidence="3" type="ORF">GGE35_002148</name>
</gene>
<evidence type="ECO:0000313" key="3">
    <source>
        <dbReference type="EMBL" id="MBB4446332.1"/>
    </source>
</evidence>
<dbReference type="Proteomes" id="UP000576087">
    <property type="component" value="Unassembled WGS sequence"/>
</dbReference>
<comment type="caution">
    <text evidence="2">The sequence shown here is derived from an EMBL/GenBank/DDBJ whole genome shotgun (WGS) entry which is preliminary data.</text>
</comment>
<proteinExistence type="predicted"/>
<evidence type="ECO:0000313" key="1">
    <source>
        <dbReference type="EMBL" id="MBB4348405.1"/>
    </source>
</evidence>
<evidence type="ECO:0000313" key="2">
    <source>
        <dbReference type="EMBL" id="MBB4411641.1"/>
    </source>
</evidence>
<sequence>MSNVVGKFSRGFLTLSLVAGLGGCNSASQGLDLSSNAAPANAQPVQAVVQAYCPQVVMRDQDAVYRSYARGGQDNPDKLLYQASFNDATRQCTANETTMTINLIAQGRVVQGPAGTPGSVTLPVLVEVVDGDNVLYSQKVAFPVEIPVGGTQFIFSKADVQIPNNAGGATRFTRVRLGFDTGPAKKPRRS</sequence>
<name>A0A7W4SJV9_9HYPH</name>
<dbReference type="EMBL" id="JACIHM010000002">
    <property type="protein sequence ID" value="MBB4446332.1"/>
    <property type="molecule type" value="Genomic_DNA"/>
</dbReference>
<reference evidence="4 5" key="1">
    <citation type="submission" date="2020-08" db="EMBL/GenBank/DDBJ databases">
        <title>Genomic Encyclopedia of Type Strains, Phase IV (KMG-V): Genome sequencing to study the core and pangenomes of soil and plant-associated prokaryotes.</title>
        <authorList>
            <person name="Whitman W."/>
        </authorList>
    </citation>
    <scope>NUCLEOTIDE SEQUENCE [LARGE SCALE GENOMIC DNA]</scope>
    <source>
        <strain evidence="2 5">SEMIA 444</strain>
        <strain evidence="1 4">SEMIA 448</strain>
        <strain evidence="3 6">SEMIA 452</strain>
    </source>
</reference>
<dbReference type="EMBL" id="JACIGY010000002">
    <property type="protein sequence ID" value="MBB4411641.1"/>
    <property type="molecule type" value="Genomic_DNA"/>
</dbReference>
<evidence type="ECO:0000313" key="4">
    <source>
        <dbReference type="Proteomes" id="UP000520770"/>
    </source>
</evidence>
<organism evidence="2 5">
    <name type="scientific">Aliirhizobium cellulosilyticum</name>
    <dbReference type="NCBI Taxonomy" id="393664"/>
    <lineage>
        <taxon>Bacteria</taxon>
        <taxon>Pseudomonadati</taxon>
        <taxon>Pseudomonadota</taxon>
        <taxon>Alphaproteobacteria</taxon>
        <taxon>Hyphomicrobiales</taxon>
        <taxon>Rhizobiaceae</taxon>
        <taxon>Aliirhizobium</taxon>
    </lineage>
</organism>
<evidence type="ECO:0000313" key="5">
    <source>
        <dbReference type="Proteomes" id="UP000524535"/>
    </source>
</evidence>
<keyword evidence="5" id="KW-1185">Reference proteome</keyword>